<evidence type="ECO:0000256" key="5">
    <source>
        <dbReference type="ARBA" id="ARBA00022989"/>
    </source>
</evidence>
<organism evidence="9 10">
    <name type="scientific">Geochorda subterranea</name>
    <dbReference type="NCBI Taxonomy" id="3109564"/>
    <lineage>
        <taxon>Bacteria</taxon>
        <taxon>Bacillati</taxon>
        <taxon>Bacillota</taxon>
        <taxon>Limnochordia</taxon>
        <taxon>Limnochordales</taxon>
        <taxon>Geochordaceae</taxon>
        <taxon>Geochorda</taxon>
    </lineage>
</organism>
<gene>
    <name evidence="9" type="ORF">VLY81_03510</name>
</gene>
<evidence type="ECO:0000256" key="7">
    <source>
        <dbReference type="RuleBase" id="RU363032"/>
    </source>
</evidence>
<keyword evidence="3" id="KW-1003">Cell membrane</keyword>
<evidence type="ECO:0000256" key="4">
    <source>
        <dbReference type="ARBA" id="ARBA00022692"/>
    </source>
</evidence>
<keyword evidence="6 7" id="KW-0472">Membrane</keyword>
<dbReference type="PANTHER" id="PTHR43163:SF6">
    <property type="entry name" value="DIPEPTIDE TRANSPORT SYSTEM PERMEASE PROTEIN DPPB-RELATED"/>
    <property type="match status" value="1"/>
</dbReference>
<keyword evidence="4 7" id="KW-0812">Transmembrane</keyword>
<dbReference type="Pfam" id="PF19300">
    <property type="entry name" value="BPD_transp_1_N"/>
    <property type="match status" value="1"/>
</dbReference>
<evidence type="ECO:0000259" key="8">
    <source>
        <dbReference type="PROSITE" id="PS50928"/>
    </source>
</evidence>
<evidence type="ECO:0000256" key="2">
    <source>
        <dbReference type="ARBA" id="ARBA00022448"/>
    </source>
</evidence>
<feature type="transmembrane region" description="Helical" evidence="7">
    <location>
        <begin position="174"/>
        <end position="192"/>
    </location>
</feature>
<feature type="transmembrane region" description="Helical" evidence="7">
    <location>
        <begin position="134"/>
        <end position="162"/>
    </location>
</feature>
<sequence length="307" mass="33537">MISRFVLRRLASLIPTVFGIVLVVFFLGRALPGDPALTLAGPEATRNQVELIRQRWGLDEPLTVQMVSYMRNLAMGDLGVSMQTGRPVLEEIANRLPNSLKLTLAAMVFAVVGGTLAGVLAAQRPYSVWDGFTMVASLVFLSIPVFWLSIVLVLIFSVRLGWLPVIGMESWKNFILPSIAMATGSLGMIARITRTSMLEVLGEDFVRTARAKGLAERTVIYKHALKNAVIPIITVIGLQFGILLGGSVLTETIFSWPGIGKFLFDAILARDYAVLQGGILVYAVCISLLNLLVDVSYALIDPRIRYS</sequence>
<evidence type="ECO:0000313" key="10">
    <source>
        <dbReference type="Proteomes" id="UP001333102"/>
    </source>
</evidence>
<evidence type="ECO:0000256" key="1">
    <source>
        <dbReference type="ARBA" id="ARBA00004651"/>
    </source>
</evidence>
<feature type="transmembrane region" description="Helical" evidence="7">
    <location>
        <begin position="228"/>
        <end position="249"/>
    </location>
</feature>
<dbReference type="Pfam" id="PF00528">
    <property type="entry name" value="BPD_transp_1"/>
    <property type="match status" value="1"/>
</dbReference>
<protein>
    <submittedName>
        <fullName evidence="9">ABC transporter permease</fullName>
    </submittedName>
</protein>
<evidence type="ECO:0000256" key="3">
    <source>
        <dbReference type="ARBA" id="ARBA00022475"/>
    </source>
</evidence>
<feature type="transmembrane region" description="Helical" evidence="7">
    <location>
        <begin position="279"/>
        <end position="300"/>
    </location>
</feature>
<proteinExistence type="inferred from homology"/>
<keyword evidence="5 7" id="KW-1133">Transmembrane helix</keyword>
<dbReference type="CDD" id="cd06261">
    <property type="entry name" value="TM_PBP2"/>
    <property type="match status" value="1"/>
</dbReference>
<dbReference type="Proteomes" id="UP001333102">
    <property type="component" value="Chromosome"/>
</dbReference>
<evidence type="ECO:0000256" key="6">
    <source>
        <dbReference type="ARBA" id="ARBA00023136"/>
    </source>
</evidence>
<dbReference type="PROSITE" id="PS50928">
    <property type="entry name" value="ABC_TM1"/>
    <property type="match status" value="1"/>
</dbReference>
<dbReference type="PANTHER" id="PTHR43163">
    <property type="entry name" value="DIPEPTIDE TRANSPORT SYSTEM PERMEASE PROTEIN DPPB-RELATED"/>
    <property type="match status" value="1"/>
</dbReference>
<keyword evidence="10" id="KW-1185">Reference proteome</keyword>
<accession>A0ABZ1BSX1</accession>
<dbReference type="RefSeq" id="WP_324669643.1">
    <property type="nucleotide sequence ID" value="NZ_CP141614.1"/>
</dbReference>
<dbReference type="InterPro" id="IPR000515">
    <property type="entry name" value="MetI-like"/>
</dbReference>
<comment type="subcellular location">
    <subcellularLocation>
        <location evidence="1 7">Cell membrane</location>
        <topology evidence="1 7">Multi-pass membrane protein</topology>
    </subcellularLocation>
</comment>
<keyword evidence="2 7" id="KW-0813">Transport</keyword>
<feature type="transmembrane region" description="Helical" evidence="7">
    <location>
        <begin position="102"/>
        <end position="122"/>
    </location>
</feature>
<feature type="transmembrane region" description="Helical" evidence="7">
    <location>
        <begin position="12"/>
        <end position="31"/>
    </location>
</feature>
<comment type="similarity">
    <text evidence="7">Belongs to the binding-protein-dependent transport system permease family.</text>
</comment>
<feature type="domain" description="ABC transmembrane type-1" evidence="8">
    <location>
        <begin position="96"/>
        <end position="293"/>
    </location>
</feature>
<dbReference type="InterPro" id="IPR045621">
    <property type="entry name" value="BPD_transp_1_N"/>
</dbReference>
<evidence type="ECO:0000313" key="9">
    <source>
        <dbReference type="EMBL" id="WRP15247.1"/>
    </source>
</evidence>
<dbReference type="EMBL" id="CP141614">
    <property type="protein sequence ID" value="WRP15247.1"/>
    <property type="molecule type" value="Genomic_DNA"/>
</dbReference>
<reference evidence="10" key="1">
    <citation type="submission" date="2023-12" db="EMBL/GenBank/DDBJ databases">
        <title>Novel isolates from deep terrestrial aquifers shed light on the physiology and ecology of the class Limnochordia.</title>
        <authorList>
            <person name="Karnachuk O.V."/>
            <person name="Lukina A.P."/>
            <person name="Avakyan M.R."/>
            <person name="Kadnikov V."/>
            <person name="Begmatov S."/>
            <person name="Beletsky A.V."/>
            <person name="Mardanov A.V."/>
            <person name="Ravin N.V."/>
        </authorList>
    </citation>
    <scope>NUCLEOTIDE SEQUENCE [LARGE SCALE GENOMIC DNA]</scope>
    <source>
        <strain evidence="10">LN</strain>
    </source>
</reference>
<name>A0ABZ1BSX1_9FIRM</name>
<dbReference type="InterPro" id="IPR035906">
    <property type="entry name" value="MetI-like_sf"/>
</dbReference>
<dbReference type="Gene3D" id="1.10.3720.10">
    <property type="entry name" value="MetI-like"/>
    <property type="match status" value="1"/>
</dbReference>
<dbReference type="SUPFAM" id="SSF161098">
    <property type="entry name" value="MetI-like"/>
    <property type="match status" value="1"/>
</dbReference>